<reference evidence="3" key="1">
    <citation type="journal article" date="2019" name="Environ. Microbiol.">
        <title>Fungal ecological strategies reflected in gene transcription - a case study of two litter decomposers.</title>
        <authorList>
            <person name="Barbi F."/>
            <person name="Kohler A."/>
            <person name="Barry K."/>
            <person name="Baskaran P."/>
            <person name="Daum C."/>
            <person name="Fauchery L."/>
            <person name="Ihrmark K."/>
            <person name="Kuo A."/>
            <person name="LaButti K."/>
            <person name="Lipzen A."/>
            <person name="Morin E."/>
            <person name="Grigoriev I.V."/>
            <person name="Henrissat B."/>
            <person name="Lindahl B."/>
            <person name="Martin F."/>
        </authorList>
    </citation>
    <scope>NUCLEOTIDE SEQUENCE</scope>
    <source>
        <strain evidence="3">JB14</strain>
    </source>
</reference>
<evidence type="ECO:0000259" key="2">
    <source>
        <dbReference type="SMART" id="SM00906"/>
    </source>
</evidence>
<keyword evidence="1" id="KW-0539">Nucleus</keyword>
<sequence length="280" mass="32547">MQYCFYHRRQSPVLVGTYLDLLYDSHKWLAPIVEISMDPKPNPTKELWKRAFWCLVCIDTYMSAFTGRPKATNPADYDLEFPLEVDDEYWLHPDPEQAFKQPGGKPSNVSFWVHLLRLLDTFGVTQRSIHAVKKPQRWASDPQKHDETVVSELDIALDKWVETIPEHLRWDPHREDLGFFGQSAKLYCDYYWVQIQIHRGGLKHNRMSYTSLAVATNAARACVNFRSYPLIVALLTIIYHLSSDICSSSVAFERWDEFVSDYHYSSLQLLCDPAPEPVVC</sequence>
<dbReference type="GO" id="GO:0003677">
    <property type="term" value="F:DNA binding"/>
    <property type="evidence" value="ECO:0007669"/>
    <property type="project" value="InterPro"/>
</dbReference>
<dbReference type="GO" id="GO:0006351">
    <property type="term" value="P:DNA-templated transcription"/>
    <property type="evidence" value="ECO:0007669"/>
    <property type="project" value="InterPro"/>
</dbReference>
<dbReference type="Pfam" id="PF04082">
    <property type="entry name" value="Fungal_trans"/>
    <property type="match status" value="1"/>
</dbReference>
<dbReference type="InterPro" id="IPR050987">
    <property type="entry name" value="AtrR-like"/>
</dbReference>
<dbReference type="Proteomes" id="UP000799118">
    <property type="component" value="Unassembled WGS sequence"/>
</dbReference>
<dbReference type="InterPro" id="IPR007219">
    <property type="entry name" value="XnlR_reg_dom"/>
</dbReference>
<keyword evidence="4" id="KW-1185">Reference proteome</keyword>
<organism evidence="3 4">
    <name type="scientific">Gymnopus androsaceus JB14</name>
    <dbReference type="NCBI Taxonomy" id="1447944"/>
    <lineage>
        <taxon>Eukaryota</taxon>
        <taxon>Fungi</taxon>
        <taxon>Dikarya</taxon>
        <taxon>Basidiomycota</taxon>
        <taxon>Agaricomycotina</taxon>
        <taxon>Agaricomycetes</taxon>
        <taxon>Agaricomycetidae</taxon>
        <taxon>Agaricales</taxon>
        <taxon>Marasmiineae</taxon>
        <taxon>Omphalotaceae</taxon>
        <taxon>Gymnopus</taxon>
    </lineage>
</organism>
<evidence type="ECO:0000313" key="4">
    <source>
        <dbReference type="Proteomes" id="UP000799118"/>
    </source>
</evidence>
<name>A0A6A4HTC8_9AGAR</name>
<evidence type="ECO:0000256" key="1">
    <source>
        <dbReference type="ARBA" id="ARBA00023242"/>
    </source>
</evidence>
<dbReference type="AlphaFoldDB" id="A0A6A4HTC8"/>
<dbReference type="OrthoDB" id="4456959at2759"/>
<dbReference type="PANTHER" id="PTHR46910:SF38">
    <property type="entry name" value="ZN(2)-C6 FUNGAL-TYPE DOMAIN-CONTAINING PROTEIN"/>
    <property type="match status" value="1"/>
</dbReference>
<dbReference type="GO" id="GO:0003700">
    <property type="term" value="F:DNA-binding transcription factor activity"/>
    <property type="evidence" value="ECO:0007669"/>
    <property type="project" value="InterPro"/>
</dbReference>
<dbReference type="CDD" id="cd12148">
    <property type="entry name" value="fungal_TF_MHR"/>
    <property type="match status" value="1"/>
</dbReference>
<dbReference type="GO" id="GO:0008270">
    <property type="term" value="F:zinc ion binding"/>
    <property type="evidence" value="ECO:0007669"/>
    <property type="project" value="InterPro"/>
</dbReference>
<accession>A0A6A4HTC8</accession>
<dbReference type="EMBL" id="ML769450">
    <property type="protein sequence ID" value="KAE9401031.1"/>
    <property type="molecule type" value="Genomic_DNA"/>
</dbReference>
<dbReference type="SMART" id="SM00906">
    <property type="entry name" value="Fungal_trans"/>
    <property type="match status" value="1"/>
</dbReference>
<dbReference type="PANTHER" id="PTHR46910">
    <property type="entry name" value="TRANSCRIPTION FACTOR PDR1"/>
    <property type="match status" value="1"/>
</dbReference>
<evidence type="ECO:0000313" key="3">
    <source>
        <dbReference type="EMBL" id="KAE9401031.1"/>
    </source>
</evidence>
<feature type="domain" description="Xylanolytic transcriptional activator regulatory" evidence="2">
    <location>
        <begin position="11"/>
        <end position="88"/>
    </location>
</feature>
<protein>
    <recommendedName>
        <fullName evidence="2">Xylanolytic transcriptional activator regulatory domain-containing protein</fullName>
    </recommendedName>
</protein>
<proteinExistence type="predicted"/>
<gene>
    <name evidence="3" type="ORF">BT96DRAFT_616033</name>
</gene>